<name>A0A8S2FV80_9BILA</name>
<dbReference type="Proteomes" id="UP000677228">
    <property type="component" value="Unassembled WGS sequence"/>
</dbReference>
<organism evidence="1 3">
    <name type="scientific">Didymodactylos carnosus</name>
    <dbReference type="NCBI Taxonomy" id="1234261"/>
    <lineage>
        <taxon>Eukaryota</taxon>
        <taxon>Metazoa</taxon>
        <taxon>Spiralia</taxon>
        <taxon>Gnathifera</taxon>
        <taxon>Rotifera</taxon>
        <taxon>Eurotatoria</taxon>
        <taxon>Bdelloidea</taxon>
        <taxon>Philodinida</taxon>
        <taxon>Philodinidae</taxon>
        <taxon>Didymodactylos</taxon>
    </lineage>
</organism>
<evidence type="ECO:0000313" key="3">
    <source>
        <dbReference type="Proteomes" id="UP000677228"/>
    </source>
</evidence>
<accession>A0A8S2FV80</accession>
<evidence type="ECO:0000313" key="2">
    <source>
        <dbReference type="EMBL" id="CAF4344036.1"/>
    </source>
</evidence>
<dbReference type="EMBL" id="CAJNOK010040795">
    <property type="protein sequence ID" value="CAF1553475.1"/>
    <property type="molecule type" value="Genomic_DNA"/>
</dbReference>
<proteinExistence type="predicted"/>
<dbReference type="EMBL" id="CAJOBA010063299">
    <property type="protein sequence ID" value="CAF4344036.1"/>
    <property type="molecule type" value="Genomic_DNA"/>
</dbReference>
<reference evidence="1" key="1">
    <citation type="submission" date="2021-02" db="EMBL/GenBank/DDBJ databases">
        <authorList>
            <person name="Nowell W R."/>
        </authorList>
    </citation>
    <scope>NUCLEOTIDE SEQUENCE</scope>
</reference>
<comment type="caution">
    <text evidence="1">The sequence shown here is derived from an EMBL/GenBank/DDBJ whole genome shotgun (WGS) entry which is preliminary data.</text>
</comment>
<gene>
    <name evidence="1" type="ORF">OVA965_LOCUS39423</name>
    <name evidence="2" type="ORF">TMI583_LOCUS40727</name>
</gene>
<protein>
    <submittedName>
        <fullName evidence="1">Uncharacterized protein</fullName>
    </submittedName>
</protein>
<dbReference type="AlphaFoldDB" id="A0A8S2FV80"/>
<dbReference type="Proteomes" id="UP000682733">
    <property type="component" value="Unassembled WGS sequence"/>
</dbReference>
<evidence type="ECO:0000313" key="1">
    <source>
        <dbReference type="EMBL" id="CAF1553475.1"/>
    </source>
</evidence>
<sequence>MVFDIFSSPKERSKFEKTLSGYNASIDDDERLPNQHSRPSMQKMSDDGLLLFERSGQLVPHYHKYDELNDIINQHLLNDNIEQFHMTDGSKHYQVVSSSPFFLNSDMSLADQMKQQTSIITTPSSTVMTPQRSKPSSSTNVVTSQSLAKFASNTANLKKPILHVTFTLCE</sequence>